<reference evidence="10 11" key="1">
    <citation type="submission" date="2023-09" db="EMBL/GenBank/DDBJ databases">
        <authorList>
            <person name="Qi X."/>
        </authorList>
    </citation>
    <scope>NUCLEOTIDE SEQUENCE [LARGE SCALE GENOMIC DNA]</scope>
    <source>
        <strain evidence="10 11">S1-1</strain>
    </source>
</reference>
<dbReference type="InterPro" id="IPR025857">
    <property type="entry name" value="MacB_PCD"/>
</dbReference>
<evidence type="ECO:0000256" key="4">
    <source>
        <dbReference type="ARBA" id="ARBA00022989"/>
    </source>
</evidence>
<name>A0ABZ0GSG8_9GAMM</name>
<evidence type="ECO:0000256" key="3">
    <source>
        <dbReference type="ARBA" id="ARBA00022692"/>
    </source>
</evidence>
<dbReference type="InterPro" id="IPR003838">
    <property type="entry name" value="ABC3_permease_C"/>
</dbReference>
<dbReference type="RefSeq" id="WP_348397678.1">
    <property type="nucleotide sequence ID" value="NZ_CP136600.1"/>
</dbReference>
<evidence type="ECO:0000313" key="11">
    <source>
        <dbReference type="Proteomes" id="UP001301442"/>
    </source>
</evidence>
<evidence type="ECO:0000256" key="7">
    <source>
        <dbReference type="SAM" id="Phobius"/>
    </source>
</evidence>
<evidence type="ECO:0000256" key="1">
    <source>
        <dbReference type="ARBA" id="ARBA00004651"/>
    </source>
</evidence>
<dbReference type="PANTHER" id="PTHR30572:SF4">
    <property type="entry name" value="ABC TRANSPORTER PERMEASE YTRF"/>
    <property type="match status" value="1"/>
</dbReference>
<dbReference type="PANTHER" id="PTHR30572">
    <property type="entry name" value="MEMBRANE COMPONENT OF TRANSPORTER-RELATED"/>
    <property type="match status" value="1"/>
</dbReference>
<comment type="subcellular location">
    <subcellularLocation>
        <location evidence="1">Cell membrane</location>
        <topology evidence="1">Multi-pass membrane protein</topology>
    </subcellularLocation>
</comment>
<feature type="transmembrane region" description="Helical" evidence="7">
    <location>
        <begin position="320"/>
        <end position="347"/>
    </location>
</feature>
<keyword evidence="2" id="KW-1003">Cell membrane</keyword>
<dbReference type="Pfam" id="PF12704">
    <property type="entry name" value="MacB_PCD"/>
    <property type="match status" value="1"/>
</dbReference>
<evidence type="ECO:0000256" key="6">
    <source>
        <dbReference type="ARBA" id="ARBA00038076"/>
    </source>
</evidence>
<proteinExistence type="inferred from homology"/>
<keyword evidence="4 7" id="KW-1133">Transmembrane helix</keyword>
<sequence>MSFNDLIFWVKKSLLSQKLRAGLTIAGFATGMAAVVLMTTIGESLRMFVLQEFTQFGSNIIAITPGKTETFGMGGLLKTIRPLTLDDGIYINKQKRVEFVVPVVAGTAKVKAQHRSRYTDIIGVNNHAITAWKLTIAQGKFLPDDDLKTPRSFAVLGAILKQELFANSSAIGKFIHVGSQRFKVVGVLAEKGQFMGQDLDDMVYIPTAKAMQLFNRNSVMELDIFYQPGITASEVVAQIKPKLINRHGLEDFTIITQDDMLASLDKILLIIKMAGAALGMISLVVGSVGIATIMTITVTERTSEIGLLRALGFSETQVKRLFLAEAILLAVVSGLIGYTIVFVLLVIAKLALPNVPVDINLTVLVGSLLVSAVIGLIAGIYPAQNASRLTPIDALREE</sequence>
<dbReference type="Proteomes" id="UP001301442">
    <property type="component" value="Chromosome"/>
</dbReference>
<keyword evidence="5 7" id="KW-0472">Membrane</keyword>
<evidence type="ECO:0000313" key="10">
    <source>
        <dbReference type="EMBL" id="WOH38912.1"/>
    </source>
</evidence>
<evidence type="ECO:0000259" key="8">
    <source>
        <dbReference type="Pfam" id="PF02687"/>
    </source>
</evidence>
<comment type="similarity">
    <text evidence="6">Belongs to the ABC-4 integral membrane protein family.</text>
</comment>
<evidence type="ECO:0000256" key="5">
    <source>
        <dbReference type="ARBA" id="ARBA00023136"/>
    </source>
</evidence>
<protein>
    <submittedName>
        <fullName evidence="10">ABC transporter permease</fullName>
    </submittedName>
</protein>
<accession>A0ABZ0GSG8</accession>
<feature type="transmembrane region" description="Helical" evidence="7">
    <location>
        <begin position="273"/>
        <end position="299"/>
    </location>
</feature>
<gene>
    <name evidence="10" type="ORF">RI844_06745</name>
</gene>
<feature type="transmembrane region" description="Helical" evidence="7">
    <location>
        <begin position="359"/>
        <end position="381"/>
    </location>
</feature>
<keyword evidence="11" id="KW-1185">Reference proteome</keyword>
<dbReference type="Pfam" id="PF02687">
    <property type="entry name" value="FtsX"/>
    <property type="match status" value="1"/>
</dbReference>
<keyword evidence="3 7" id="KW-0812">Transmembrane</keyword>
<evidence type="ECO:0000259" key="9">
    <source>
        <dbReference type="Pfam" id="PF12704"/>
    </source>
</evidence>
<dbReference type="InterPro" id="IPR050250">
    <property type="entry name" value="Macrolide_Exporter_MacB"/>
</dbReference>
<feature type="transmembrane region" description="Helical" evidence="7">
    <location>
        <begin position="21"/>
        <end position="41"/>
    </location>
</feature>
<evidence type="ECO:0000256" key="2">
    <source>
        <dbReference type="ARBA" id="ARBA00022475"/>
    </source>
</evidence>
<organism evidence="10 11">
    <name type="scientific">Thalassotalea fonticola</name>
    <dbReference type="NCBI Taxonomy" id="3065649"/>
    <lineage>
        <taxon>Bacteria</taxon>
        <taxon>Pseudomonadati</taxon>
        <taxon>Pseudomonadota</taxon>
        <taxon>Gammaproteobacteria</taxon>
        <taxon>Alteromonadales</taxon>
        <taxon>Colwelliaceae</taxon>
        <taxon>Thalassotalea</taxon>
    </lineage>
</organism>
<feature type="domain" description="ABC3 transporter permease C-terminal" evidence="8">
    <location>
        <begin position="278"/>
        <end position="391"/>
    </location>
</feature>
<feature type="domain" description="MacB-like periplasmic core" evidence="9">
    <location>
        <begin position="22"/>
        <end position="240"/>
    </location>
</feature>
<dbReference type="EMBL" id="CP136600">
    <property type="protein sequence ID" value="WOH38912.1"/>
    <property type="molecule type" value="Genomic_DNA"/>
</dbReference>